<dbReference type="Pfam" id="PF07714">
    <property type="entry name" value="PK_Tyr_Ser-Thr"/>
    <property type="match status" value="2"/>
</dbReference>
<dbReference type="GO" id="GO:0005524">
    <property type="term" value="F:ATP binding"/>
    <property type="evidence" value="ECO:0007669"/>
    <property type="project" value="UniProtKB-KW"/>
</dbReference>
<dbReference type="GO" id="GO:0004674">
    <property type="term" value="F:protein serine/threonine kinase activity"/>
    <property type="evidence" value="ECO:0007669"/>
    <property type="project" value="TreeGrafter"/>
</dbReference>
<reference evidence="2" key="1">
    <citation type="submission" date="2021-01" db="EMBL/GenBank/DDBJ databases">
        <authorList>
            <person name="Kaushik A."/>
        </authorList>
    </citation>
    <scope>NUCLEOTIDE SEQUENCE</scope>
    <source>
        <strain evidence="2">AG4-RS23</strain>
    </source>
</reference>
<dbReference type="PROSITE" id="PS50011">
    <property type="entry name" value="PROTEIN_KINASE_DOM"/>
    <property type="match status" value="2"/>
</dbReference>
<name>A0A8H3HIJ4_9AGAM</name>
<dbReference type="InterPro" id="IPR000719">
    <property type="entry name" value="Prot_kinase_dom"/>
</dbReference>
<dbReference type="InterPro" id="IPR011009">
    <property type="entry name" value="Kinase-like_dom_sf"/>
</dbReference>
<evidence type="ECO:0000313" key="3">
    <source>
        <dbReference type="Proteomes" id="UP000663861"/>
    </source>
</evidence>
<dbReference type="EMBL" id="CAJMWY010004055">
    <property type="protein sequence ID" value="CAE6516359.1"/>
    <property type="molecule type" value="Genomic_DNA"/>
</dbReference>
<dbReference type="PROSITE" id="PS00108">
    <property type="entry name" value="PROTEIN_KINASE_ST"/>
    <property type="match status" value="1"/>
</dbReference>
<comment type="caution">
    <text evidence="2">The sequence shown here is derived from an EMBL/GenBank/DDBJ whole genome shotgun (WGS) entry which is preliminary data.</text>
</comment>
<dbReference type="Proteomes" id="UP000663861">
    <property type="component" value="Unassembled WGS sequence"/>
</dbReference>
<dbReference type="Gene3D" id="1.10.510.10">
    <property type="entry name" value="Transferase(Phosphotransferase) domain 1"/>
    <property type="match status" value="3"/>
</dbReference>
<feature type="domain" description="Protein kinase" evidence="1">
    <location>
        <begin position="36"/>
        <end position="359"/>
    </location>
</feature>
<sequence>METDPTPNTSQFDWQKIVAQLTEYGCSDVSTKLKWSSDGNITIPGLFYEIYMGKLTGHDGSVAVKYSTSQGIGPLINEVRMVSRLNRPNVIPFLGFVLTEPREVEGRDGVKKLLDIGVVSPWVDFSLHRFMRTKENMNRCHFAIQVAEAVIYLHDAGVIHGDLRSRSIMVSNKGVIQITGFGSSVLEQDTPDRERSFQFAPRWAAPERFYKESAWPTKKSDIWSLGMVILVINIPFQSEVKANNNEIGTTYQRRPVSRDVRLACYRVHRGLSDIWSLGMVILELLTNDVPYQGMSDLRAIAFIGDGRSPDQPSSLISIKPGFNRIIWGLLLSCWQRNPDDRPGPNVVRDIVLISIKPGFNRIIWGLLLSCWQRNPDDRPGPNVVRDILSIVDREGTTLETTLGEVNKPAHTVIEHTLPLPTVIERLAEHGCLDVTRQLTKLHSHSKWSGSMSDVYQAQLRDGTPVAVKCLRELKNSENQPDKVLKHTAQELYTWSISAHPNVLELIGLAVVQDRLAMVSPWVKYGSLRDYIKAKPTADRHNLCIQVADGLAYMHSLGIAHGDIKGDNVVVSEGGTAKITDFGCATMKREFPVAFTVTDRIHISFRWAAPELFQDDGAADFETDVYALGMVKQYW</sequence>
<dbReference type="InterPro" id="IPR001245">
    <property type="entry name" value="Ser-Thr/Tyr_kinase_cat_dom"/>
</dbReference>
<dbReference type="InterPro" id="IPR008271">
    <property type="entry name" value="Ser/Thr_kinase_AS"/>
</dbReference>
<dbReference type="PANTHER" id="PTHR44329">
    <property type="entry name" value="SERINE/THREONINE-PROTEIN KINASE TNNI3K-RELATED"/>
    <property type="match status" value="1"/>
</dbReference>
<evidence type="ECO:0000313" key="2">
    <source>
        <dbReference type="EMBL" id="CAE6516359.1"/>
    </source>
</evidence>
<dbReference type="Pfam" id="PF00069">
    <property type="entry name" value="Pkinase"/>
    <property type="match status" value="1"/>
</dbReference>
<dbReference type="InterPro" id="IPR051681">
    <property type="entry name" value="Ser/Thr_Kinases-Pseudokinases"/>
</dbReference>
<proteinExistence type="predicted"/>
<feature type="domain" description="Protein kinase" evidence="1">
    <location>
        <begin position="440"/>
        <end position="634"/>
    </location>
</feature>
<evidence type="ECO:0000259" key="1">
    <source>
        <dbReference type="PROSITE" id="PS50011"/>
    </source>
</evidence>
<dbReference type="AlphaFoldDB" id="A0A8H3HIJ4"/>
<accession>A0A8H3HIJ4</accession>
<organism evidence="2 3">
    <name type="scientific">Rhizoctonia solani</name>
    <dbReference type="NCBI Taxonomy" id="456999"/>
    <lineage>
        <taxon>Eukaryota</taxon>
        <taxon>Fungi</taxon>
        <taxon>Dikarya</taxon>
        <taxon>Basidiomycota</taxon>
        <taxon>Agaricomycotina</taxon>
        <taxon>Agaricomycetes</taxon>
        <taxon>Cantharellales</taxon>
        <taxon>Ceratobasidiaceae</taxon>
        <taxon>Rhizoctonia</taxon>
    </lineage>
</organism>
<dbReference type="Gene3D" id="3.30.200.20">
    <property type="entry name" value="Phosphorylase Kinase, domain 1"/>
    <property type="match status" value="1"/>
</dbReference>
<protein>
    <recommendedName>
        <fullName evidence="1">Protein kinase domain-containing protein</fullName>
    </recommendedName>
</protein>
<dbReference type="SMART" id="SM00220">
    <property type="entry name" value="S_TKc"/>
    <property type="match status" value="2"/>
</dbReference>
<gene>
    <name evidence="2" type="ORF">RDB_LOCUS147170</name>
</gene>
<dbReference type="SUPFAM" id="SSF56112">
    <property type="entry name" value="Protein kinase-like (PK-like)"/>
    <property type="match status" value="3"/>
</dbReference>